<dbReference type="PANTHER" id="PTHR23155:SF1221">
    <property type="entry name" value="OS11G0481150 PROTEIN"/>
    <property type="match status" value="1"/>
</dbReference>
<feature type="domain" description="NB-ARC" evidence="4">
    <location>
        <begin position="149"/>
        <end position="178"/>
    </location>
</feature>
<evidence type="ECO:0000256" key="1">
    <source>
        <dbReference type="ARBA" id="ARBA00022737"/>
    </source>
</evidence>
<gene>
    <name evidence="7" type="ORF">JRO89_XS05G0253000</name>
</gene>
<dbReference type="Proteomes" id="UP000827721">
    <property type="component" value="Unassembled WGS sequence"/>
</dbReference>
<dbReference type="InterPro" id="IPR027417">
    <property type="entry name" value="P-loop_NTPase"/>
</dbReference>
<keyword evidence="8" id="KW-1185">Reference proteome</keyword>
<dbReference type="InterPro" id="IPR042197">
    <property type="entry name" value="Apaf_helical"/>
</dbReference>
<dbReference type="Gene3D" id="1.20.5.4130">
    <property type="match status" value="1"/>
</dbReference>
<evidence type="ECO:0000313" key="8">
    <source>
        <dbReference type="Proteomes" id="UP000827721"/>
    </source>
</evidence>
<sequence>MLMKLHSVLNDAEEKQLTNKMVKMWLDELQDLAYDVEDILDEFANGTLERKLLGAHQTTNSPVPADFASSSQDDTIFRLKEISGRLEQLCGGQVDLGLQTTTAGGASSSALWKRPPTTSVPTEPVLYGRDEDKLRIERTLLNYVSFGDTSFDVLSIVGMGGIGKTTLAREVILESITRSFCDLQGLDQVQMELKKAIHGKRFLLVLDDVWFMNCDTWAIFKSPFIAGAYKVQIIVTTRLLEVAVTVGSGREYALKLLSDDDCWSISTKHAFNRGVIDEHINVDLLRQKVVEKCRGLPLAAKALGDLLRYKHRIYDWEDILNNLLWDSDEESGILSVLRPSYYHLPSHLQRCFAYCAIFPKNYEFKEEEVVMLSIFQRSSSDGSKFQMHDLVHKLAQLVSRESILQLPYNMEHLICLRHLDITGANLIEEMPLGVKKWEHLRTLSNFIVGKDVGSGVEDLKNLKFLCGKLCISRLENVTNPRKDAILSDKKDLKVLILEWGSKFDEPQDETVAKDVLDMLQPHRNLKELVIKCYEA</sequence>
<reference evidence="7 8" key="1">
    <citation type="submission" date="2021-02" db="EMBL/GenBank/DDBJ databases">
        <title>Plant Genome Project.</title>
        <authorList>
            <person name="Zhang R.-G."/>
        </authorList>
    </citation>
    <scope>NUCLEOTIDE SEQUENCE [LARGE SCALE GENOMIC DNA]</scope>
    <source>
        <tissue evidence="7">Leaves</tissue>
    </source>
</reference>
<dbReference type="Pfam" id="PF25019">
    <property type="entry name" value="LRR_R13L1-DRL21"/>
    <property type="match status" value="1"/>
</dbReference>
<feature type="domain" description="Disease resistance N-terminal" evidence="5">
    <location>
        <begin position="2"/>
        <end position="56"/>
    </location>
</feature>
<name>A0ABQ8I3S7_9ROSI</name>
<feature type="domain" description="NB-ARC" evidence="4">
    <location>
        <begin position="189"/>
        <end position="273"/>
    </location>
</feature>
<keyword evidence="3" id="KW-0611">Plant defense</keyword>
<keyword evidence="1" id="KW-0677">Repeat</keyword>
<organism evidence="7 8">
    <name type="scientific">Xanthoceras sorbifolium</name>
    <dbReference type="NCBI Taxonomy" id="99658"/>
    <lineage>
        <taxon>Eukaryota</taxon>
        <taxon>Viridiplantae</taxon>
        <taxon>Streptophyta</taxon>
        <taxon>Embryophyta</taxon>
        <taxon>Tracheophyta</taxon>
        <taxon>Spermatophyta</taxon>
        <taxon>Magnoliopsida</taxon>
        <taxon>eudicotyledons</taxon>
        <taxon>Gunneridae</taxon>
        <taxon>Pentapetalae</taxon>
        <taxon>rosids</taxon>
        <taxon>malvids</taxon>
        <taxon>Sapindales</taxon>
        <taxon>Sapindaceae</taxon>
        <taxon>Xanthoceroideae</taxon>
        <taxon>Xanthoceras</taxon>
    </lineage>
</organism>
<evidence type="ECO:0000256" key="3">
    <source>
        <dbReference type="ARBA" id="ARBA00022821"/>
    </source>
</evidence>
<dbReference type="SUPFAM" id="SSF52540">
    <property type="entry name" value="P-loop containing nucleoside triphosphate hydrolases"/>
    <property type="match status" value="1"/>
</dbReference>
<dbReference type="InterPro" id="IPR044974">
    <property type="entry name" value="Disease_R_plants"/>
</dbReference>
<dbReference type="InterPro" id="IPR032675">
    <property type="entry name" value="LRR_dom_sf"/>
</dbReference>
<dbReference type="Gene3D" id="1.10.8.430">
    <property type="entry name" value="Helical domain of apoptotic protease-activating factors"/>
    <property type="match status" value="1"/>
</dbReference>
<accession>A0ABQ8I3S7</accession>
<dbReference type="InterPro" id="IPR041118">
    <property type="entry name" value="Rx_N"/>
</dbReference>
<dbReference type="Gene3D" id="3.80.10.10">
    <property type="entry name" value="Ribonuclease Inhibitor"/>
    <property type="match status" value="1"/>
</dbReference>
<keyword evidence="2" id="KW-0547">Nucleotide-binding</keyword>
<evidence type="ECO:0000259" key="6">
    <source>
        <dbReference type="Pfam" id="PF25019"/>
    </source>
</evidence>
<dbReference type="PRINTS" id="PR00364">
    <property type="entry name" value="DISEASERSIST"/>
</dbReference>
<evidence type="ECO:0000256" key="2">
    <source>
        <dbReference type="ARBA" id="ARBA00022741"/>
    </source>
</evidence>
<evidence type="ECO:0000313" key="7">
    <source>
        <dbReference type="EMBL" id="KAH7571094.1"/>
    </source>
</evidence>
<feature type="domain" description="R13L1/DRL21-like LRR repeat region" evidence="6">
    <location>
        <begin position="457"/>
        <end position="534"/>
    </location>
</feature>
<dbReference type="InterPro" id="IPR002182">
    <property type="entry name" value="NB-ARC"/>
</dbReference>
<dbReference type="EMBL" id="JAFEMO010000005">
    <property type="protein sequence ID" value="KAH7571094.1"/>
    <property type="molecule type" value="Genomic_DNA"/>
</dbReference>
<dbReference type="PANTHER" id="PTHR23155">
    <property type="entry name" value="DISEASE RESISTANCE PROTEIN RP"/>
    <property type="match status" value="1"/>
</dbReference>
<comment type="caution">
    <text evidence="7">The sequence shown here is derived from an EMBL/GenBank/DDBJ whole genome shotgun (WGS) entry which is preliminary data.</text>
</comment>
<evidence type="ECO:0000259" key="4">
    <source>
        <dbReference type="Pfam" id="PF00931"/>
    </source>
</evidence>
<evidence type="ECO:0000259" key="5">
    <source>
        <dbReference type="Pfam" id="PF18052"/>
    </source>
</evidence>
<evidence type="ECO:0008006" key="9">
    <source>
        <dbReference type="Google" id="ProtNLM"/>
    </source>
</evidence>
<dbReference type="Pfam" id="PF00931">
    <property type="entry name" value="NB-ARC"/>
    <property type="match status" value="2"/>
</dbReference>
<protein>
    <recommendedName>
        <fullName evidence="9">Disease resistance RPP13-like protein 1</fullName>
    </recommendedName>
</protein>
<dbReference type="Gene3D" id="3.40.50.300">
    <property type="entry name" value="P-loop containing nucleotide triphosphate hydrolases"/>
    <property type="match status" value="1"/>
</dbReference>
<dbReference type="InterPro" id="IPR056789">
    <property type="entry name" value="LRR_R13L1-DRL21"/>
</dbReference>
<dbReference type="Pfam" id="PF18052">
    <property type="entry name" value="Rx_N"/>
    <property type="match status" value="1"/>
</dbReference>
<proteinExistence type="predicted"/>